<feature type="domain" description="Tubulin polyglutamylase complex subunit 1-like C-terminal" evidence="10">
    <location>
        <begin position="869"/>
        <end position="921"/>
    </location>
</feature>
<comment type="function">
    <text evidence="7">Key enzyme in myo-inositol biosynthesis pathway that catalyzes the conversion of glucose 6-phosphate to 1-myo-inositol 1-phosphate in a NAD-dependent manner. Rate-limiting enzyme in the synthesis of all inositol-containing compounds.</text>
</comment>
<dbReference type="SUPFAM" id="SSF51735">
    <property type="entry name" value="NAD(P)-binding Rossmann-fold domains"/>
    <property type="match status" value="1"/>
</dbReference>
<comment type="caution">
    <text evidence="11">The sequence shown here is derived from an EMBL/GenBank/DDBJ whole genome shotgun (WGS) entry which is preliminary data.</text>
</comment>
<dbReference type="Pfam" id="PF07994">
    <property type="entry name" value="NAD_binding_5"/>
    <property type="match status" value="1"/>
</dbReference>
<dbReference type="InterPro" id="IPR047502">
    <property type="entry name" value="DD_TPGS1"/>
</dbReference>
<evidence type="ECO:0000259" key="9">
    <source>
        <dbReference type="Pfam" id="PF01658"/>
    </source>
</evidence>
<dbReference type="InterPro" id="IPR002587">
    <property type="entry name" value="Myo-inos-1-P_Synthase"/>
</dbReference>
<evidence type="ECO:0000259" key="10">
    <source>
        <dbReference type="Pfam" id="PF24480"/>
    </source>
</evidence>
<dbReference type="EC" id="5.5.1.4" evidence="5"/>
<evidence type="ECO:0000313" key="11">
    <source>
        <dbReference type="EMBL" id="MEQ2260432.1"/>
    </source>
</evidence>
<accession>A0ABV0VT53</accession>
<dbReference type="PANTHER" id="PTHR11510">
    <property type="entry name" value="MYO-INOSITOL-1 PHOSPHATE SYNTHASE"/>
    <property type="match status" value="1"/>
</dbReference>
<evidence type="ECO:0000256" key="4">
    <source>
        <dbReference type="ARBA" id="ARBA00010813"/>
    </source>
</evidence>
<reference evidence="11 12" key="1">
    <citation type="submission" date="2021-06" db="EMBL/GenBank/DDBJ databases">
        <authorList>
            <person name="Palmer J.M."/>
        </authorList>
    </citation>
    <scope>NUCLEOTIDE SEQUENCE [LARGE SCALE GENOMIC DNA]</scope>
    <source>
        <strain evidence="11 12">XR_2019</strain>
        <tissue evidence="11">Muscle</tissue>
    </source>
</reference>
<evidence type="ECO:0000256" key="2">
    <source>
        <dbReference type="ARBA" id="ARBA00001911"/>
    </source>
</evidence>
<feature type="region of interest" description="Disordered" evidence="8">
    <location>
        <begin position="664"/>
        <end position="687"/>
    </location>
</feature>
<keyword evidence="6" id="KW-0398">Inositol biosynthesis</keyword>
<name>A0ABV0VT53_9TELE</name>
<feature type="domain" description="Tubulin polyglutamylase complex subunit 1-like C-terminal" evidence="10">
    <location>
        <begin position="686"/>
        <end position="861"/>
    </location>
</feature>
<dbReference type="InterPro" id="IPR013021">
    <property type="entry name" value="Myo-inos-1-P_Synthase_GAPDH"/>
</dbReference>
<dbReference type="InterPro" id="IPR057632">
    <property type="entry name" value="TPGS1_C"/>
</dbReference>
<protein>
    <recommendedName>
        <fullName evidence="5">inositol-3-phosphate synthase</fullName>
        <ecNumber evidence="5">5.5.1.4</ecNumber>
    </recommendedName>
</protein>
<evidence type="ECO:0000256" key="6">
    <source>
        <dbReference type="ARBA" id="ARBA00022550"/>
    </source>
</evidence>
<feature type="domain" description="Myo-inositol-1-phosphate synthase GAPDH-like" evidence="9">
    <location>
        <begin position="369"/>
        <end position="440"/>
    </location>
</feature>
<evidence type="ECO:0000256" key="8">
    <source>
        <dbReference type="SAM" id="MobiDB-lite"/>
    </source>
</evidence>
<comment type="cofactor">
    <cofactor evidence="2">
        <name>NAD(+)</name>
        <dbReference type="ChEBI" id="CHEBI:57540"/>
    </cofactor>
</comment>
<comment type="pathway">
    <text evidence="3">Polyol metabolism; myo-inositol biosynthesis; myo-inositol from D-glucose 6-phosphate: step 1/2.</text>
</comment>
<evidence type="ECO:0000256" key="5">
    <source>
        <dbReference type="ARBA" id="ARBA00012125"/>
    </source>
</evidence>
<sequence length="924" mass="100344">MGTRDWVVSDESDALGRRVYYQAQPAAATRHYQATNRQENVYSAVMSVNIHINSPNVKYTDSHIEARYSYQTTSVHQDGDRVTVTPRSTEMTFRTERRVPRLGVMLVGWGGNNGTTVTAAVLANKLGLTWRTKNGEKKANYYGSLLQASTVCLGSGLEGEVNVPFRDLLPMVHPNDIVFDGWDISSLDLGRAMERAQVLDWSLQEQLRPYMSSLKPRPSIYIPEFIAANQESRADNVLTGTMAEQMVRIRADIRDFRQSSGVDKVIVLWTANTERFCDISPGVNDTAKNLLAGIQAGAAEISPSTLFAVASILEGCAYINGSPQNTFVPGAVELATQRGVFIGGDDFKSGQTKIKSVLVDFLVSAGIKFRSKEISKSNVVDDMVQSNPVLYQPGEKPDHCVVIKYVPYVRDSKRAMDEYTSEIMMGGLNTIALYNTCEDSLLASPIILDLVILTELCQRVTVRPQGEDDFQSFHSVLALLSFLCKAPLVPSGTPVINAFFRQRASIENIMRACLGLPPQNHMLLEHKLQRNFLTPHTTYINNDVATLKKVGLANGNHIPCSSRDTMHCFLLPNGSSITSAAVAATRDRTAMADKEKRRSATLLSGMSAGKAVKSDSDREFLEQAGVGDLLRGAILKMVEARSDDPIGFLADHFCNLASVTDSGTAGCGEEEQQQQLSTGPAGAGAQEQQRLNRALWHLRLAHHSQRSAFSNNVRVAYDLLNLNGCQRQESEAHEGPDGSCSDVSTEGGGGGGVKGGLYTQTLQCLCGEGGVPASTSAPLLQRLCCQDHEAVPYDVFRHGVLTCAVFSDYIRQAQRLYAEVCCPDKGPASRALCLTVLGTLKEALETSQGCDVNCSVNANTKCNACLEANAKAIRYLEASAKISPHKLAQAMAGAQTQGPAGNMDAKEFENAAADLFITRVKVVS</sequence>
<dbReference type="Gene3D" id="3.40.50.720">
    <property type="entry name" value="NAD(P)-binding Rossmann-like Domain"/>
    <property type="match status" value="2"/>
</dbReference>
<organism evidence="11 12">
    <name type="scientific">Xenotaenia resolanae</name>
    <dbReference type="NCBI Taxonomy" id="208358"/>
    <lineage>
        <taxon>Eukaryota</taxon>
        <taxon>Metazoa</taxon>
        <taxon>Chordata</taxon>
        <taxon>Craniata</taxon>
        <taxon>Vertebrata</taxon>
        <taxon>Euteleostomi</taxon>
        <taxon>Actinopterygii</taxon>
        <taxon>Neopterygii</taxon>
        <taxon>Teleostei</taxon>
        <taxon>Neoteleostei</taxon>
        <taxon>Acanthomorphata</taxon>
        <taxon>Ovalentaria</taxon>
        <taxon>Atherinomorphae</taxon>
        <taxon>Cyprinodontiformes</taxon>
        <taxon>Goodeidae</taxon>
        <taxon>Xenotaenia</taxon>
    </lineage>
</organism>
<evidence type="ECO:0000256" key="7">
    <source>
        <dbReference type="ARBA" id="ARBA00025559"/>
    </source>
</evidence>
<dbReference type="EMBL" id="JAHRIM010010573">
    <property type="protein sequence ID" value="MEQ2260432.1"/>
    <property type="molecule type" value="Genomic_DNA"/>
</dbReference>
<dbReference type="SUPFAM" id="SSF55347">
    <property type="entry name" value="Glyceraldehyde-3-phosphate dehydrogenase-like, C-terminal domain"/>
    <property type="match status" value="1"/>
</dbReference>
<evidence type="ECO:0000256" key="1">
    <source>
        <dbReference type="ARBA" id="ARBA00000113"/>
    </source>
</evidence>
<evidence type="ECO:0000256" key="3">
    <source>
        <dbReference type="ARBA" id="ARBA00005117"/>
    </source>
</evidence>
<comment type="similarity">
    <text evidence="4">Belongs to the myo-inositol 1-phosphate synthase family.</text>
</comment>
<gene>
    <name evidence="11" type="ORF">XENORESO_016777</name>
</gene>
<dbReference type="Pfam" id="PF24480">
    <property type="entry name" value="TPGS1_C"/>
    <property type="match status" value="2"/>
</dbReference>
<proteinExistence type="inferred from homology"/>
<dbReference type="InterPro" id="IPR036291">
    <property type="entry name" value="NAD(P)-bd_dom_sf"/>
</dbReference>
<dbReference type="Pfam" id="PF01658">
    <property type="entry name" value="Inos-1-P_synth"/>
    <property type="match status" value="1"/>
</dbReference>
<dbReference type="Proteomes" id="UP001444071">
    <property type="component" value="Unassembled WGS sequence"/>
</dbReference>
<keyword evidence="12" id="KW-1185">Reference proteome</keyword>
<comment type="catalytic activity">
    <reaction evidence="1">
        <text>D-glucose 6-phosphate = 1D-myo-inositol 3-phosphate</text>
        <dbReference type="Rhea" id="RHEA:10716"/>
        <dbReference type="ChEBI" id="CHEBI:58401"/>
        <dbReference type="ChEBI" id="CHEBI:61548"/>
        <dbReference type="EC" id="5.5.1.4"/>
    </reaction>
</comment>
<dbReference type="CDD" id="cd22960">
    <property type="entry name" value="DD_TPGS1"/>
    <property type="match status" value="1"/>
</dbReference>
<evidence type="ECO:0000313" key="12">
    <source>
        <dbReference type="Proteomes" id="UP001444071"/>
    </source>
</evidence>